<dbReference type="PANTHER" id="PTHR35201:SF4">
    <property type="entry name" value="BETA-PINACENE SYNTHASE-RELATED"/>
    <property type="match status" value="1"/>
</dbReference>
<dbReference type="GO" id="GO:0046872">
    <property type="term" value="F:metal ion binding"/>
    <property type="evidence" value="ECO:0007669"/>
    <property type="project" value="UniProtKB-KW"/>
</dbReference>
<evidence type="ECO:0000256" key="3">
    <source>
        <dbReference type="ARBA" id="ARBA00022723"/>
    </source>
</evidence>
<evidence type="ECO:0000256" key="5">
    <source>
        <dbReference type="ARBA" id="ARBA00023239"/>
    </source>
</evidence>
<dbReference type="Pfam" id="PF19086">
    <property type="entry name" value="Terpene_syn_C_2"/>
    <property type="match status" value="1"/>
</dbReference>
<dbReference type="SUPFAM" id="SSF48576">
    <property type="entry name" value="Terpenoid synthases"/>
    <property type="match status" value="1"/>
</dbReference>
<comment type="cofactor">
    <cofactor evidence="1 6">
        <name>Mg(2+)</name>
        <dbReference type="ChEBI" id="CHEBI:18420"/>
    </cofactor>
</comment>
<gene>
    <name evidence="7" type="ORF">MVEN_01311700</name>
</gene>
<dbReference type="Gene3D" id="1.10.600.10">
    <property type="entry name" value="Farnesyl Diphosphate Synthase"/>
    <property type="match status" value="1"/>
</dbReference>
<keyword evidence="5 6" id="KW-0456">Lyase</keyword>
<organism evidence="7 8">
    <name type="scientific">Mycena venus</name>
    <dbReference type="NCBI Taxonomy" id="2733690"/>
    <lineage>
        <taxon>Eukaryota</taxon>
        <taxon>Fungi</taxon>
        <taxon>Dikarya</taxon>
        <taxon>Basidiomycota</taxon>
        <taxon>Agaricomycotina</taxon>
        <taxon>Agaricomycetes</taxon>
        <taxon>Agaricomycetidae</taxon>
        <taxon>Agaricales</taxon>
        <taxon>Marasmiineae</taxon>
        <taxon>Mycenaceae</taxon>
        <taxon>Mycena</taxon>
    </lineage>
</organism>
<dbReference type="OrthoDB" id="2861623at2759"/>
<evidence type="ECO:0000313" key="7">
    <source>
        <dbReference type="EMBL" id="KAF7350097.1"/>
    </source>
</evidence>
<dbReference type="EC" id="4.2.3.-" evidence="6"/>
<evidence type="ECO:0000256" key="1">
    <source>
        <dbReference type="ARBA" id="ARBA00001946"/>
    </source>
</evidence>
<accession>A0A8H7CVV7</accession>
<keyword evidence="4 6" id="KW-0460">Magnesium</keyword>
<dbReference type="Proteomes" id="UP000620124">
    <property type="component" value="Unassembled WGS sequence"/>
</dbReference>
<evidence type="ECO:0000256" key="2">
    <source>
        <dbReference type="ARBA" id="ARBA00006333"/>
    </source>
</evidence>
<reference evidence="7" key="1">
    <citation type="submission" date="2020-05" db="EMBL/GenBank/DDBJ databases">
        <title>Mycena genomes resolve the evolution of fungal bioluminescence.</title>
        <authorList>
            <person name="Tsai I.J."/>
        </authorList>
    </citation>
    <scope>NUCLEOTIDE SEQUENCE</scope>
    <source>
        <strain evidence="7">CCC161011</strain>
    </source>
</reference>
<evidence type="ECO:0000256" key="6">
    <source>
        <dbReference type="RuleBase" id="RU366034"/>
    </source>
</evidence>
<keyword evidence="8" id="KW-1185">Reference proteome</keyword>
<proteinExistence type="inferred from homology"/>
<dbReference type="EMBL" id="JACAZI010000010">
    <property type="protein sequence ID" value="KAF7350097.1"/>
    <property type="molecule type" value="Genomic_DNA"/>
</dbReference>
<dbReference type="SFLD" id="SFLDG01020">
    <property type="entry name" value="Terpene_Cyclase_Like_2"/>
    <property type="match status" value="1"/>
</dbReference>
<dbReference type="AlphaFoldDB" id="A0A8H7CVV7"/>
<dbReference type="InterPro" id="IPR034686">
    <property type="entry name" value="Terpene_cyclase-like_2"/>
</dbReference>
<dbReference type="InterPro" id="IPR008949">
    <property type="entry name" value="Isoprenoid_synthase_dom_sf"/>
</dbReference>
<name>A0A8H7CVV7_9AGAR</name>
<comment type="similarity">
    <text evidence="2 6">Belongs to the terpene synthase family.</text>
</comment>
<protein>
    <recommendedName>
        <fullName evidence="6">Terpene synthase</fullName>
        <ecNumber evidence="6">4.2.3.-</ecNumber>
    </recommendedName>
</protein>
<dbReference type="GO" id="GO:0010333">
    <property type="term" value="F:terpene synthase activity"/>
    <property type="evidence" value="ECO:0007669"/>
    <property type="project" value="InterPro"/>
</dbReference>
<sequence>MPVPVLVLPDIHERWPFPVAYNRWEDVVSGETLTWIESLSVLSGRDMNKLRAVNFCKFASMAYAYFTDVHHFRVACDLVNLLFVLDDITDQLSAAEARFITAISLAAIRDRETPRPQGEHPVGEMHRSFSERLHFVVNPHVLGRFIANYEKYLEAIVDEASERDHKIVHSSLDSYLTLRRATAAVTVCFDLLLIPHDIPQDILRDPRVARVESLGLDLVCVANDILSFNAEQARGDTHNAVTVVMHQRGLSIQGAMDFVGAWYQETAQEFYTAMRDLPPCGSVTIRNRVKMYFAAIANWVTSNYEWSLGSARYFPPGHDPVESGWIVPLLQGNEL</sequence>
<evidence type="ECO:0000313" key="8">
    <source>
        <dbReference type="Proteomes" id="UP000620124"/>
    </source>
</evidence>
<evidence type="ECO:0000256" key="4">
    <source>
        <dbReference type="ARBA" id="ARBA00022842"/>
    </source>
</evidence>
<dbReference type="GO" id="GO:0008299">
    <property type="term" value="P:isoprenoid biosynthetic process"/>
    <property type="evidence" value="ECO:0007669"/>
    <property type="project" value="UniProtKB-ARBA"/>
</dbReference>
<keyword evidence="3 6" id="KW-0479">Metal-binding</keyword>
<dbReference type="PANTHER" id="PTHR35201">
    <property type="entry name" value="TERPENE SYNTHASE"/>
    <property type="match status" value="1"/>
</dbReference>
<comment type="caution">
    <text evidence="7">The sequence shown here is derived from an EMBL/GenBank/DDBJ whole genome shotgun (WGS) entry which is preliminary data.</text>
</comment>
<dbReference type="SFLD" id="SFLDS00005">
    <property type="entry name" value="Isoprenoid_Synthase_Type_I"/>
    <property type="match status" value="1"/>
</dbReference>